<dbReference type="EMBL" id="CAJVQA010015995">
    <property type="protein sequence ID" value="CAG8740462.1"/>
    <property type="molecule type" value="Genomic_DNA"/>
</dbReference>
<comment type="caution">
    <text evidence="1">The sequence shown here is derived from an EMBL/GenBank/DDBJ whole genome shotgun (WGS) entry which is preliminary data.</text>
</comment>
<evidence type="ECO:0000313" key="1">
    <source>
        <dbReference type="EMBL" id="CAG8740462.1"/>
    </source>
</evidence>
<gene>
    <name evidence="1" type="ORF">CPELLU_LOCUS14058</name>
</gene>
<organism evidence="1 2">
    <name type="scientific">Cetraspora pellucida</name>
    <dbReference type="NCBI Taxonomy" id="1433469"/>
    <lineage>
        <taxon>Eukaryota</taxon>
        <taxon>Fungi</taxon>
        <taxon>Fungi incertae sedis</taxon>
        <taxon>Mucoromycota</taxon>
        <taxon>Glomeromycotina</taxon>
        <taxon>Glomeromycetes</taxon>
        <taxon>Diversisporales</taxon>
        <taxon>Gigasporaceae</taxon>
        <taxon>Cetraspora</taxon>
    </lineage>
</organism>
<keyword evidence="2" id="KW-1185">Reference proteome</keyword>
<sequence>MSRKNYKNLRVSVLETGPGAPSVVSFRGPKYVINITSIPRDKLDTTFLVEAFQDAFY</sequence>
<reference evidence="1" key="1">
    <citation type="submission" date="2021-06" db="EMBL/GenBank/DDBJ databases">
        <authorList>
            <person name="Kallberg Y."/>
            <person name="Tangrot J."/>
            <person name="Rosling A."/>
        </authorList>
    </citation>
    <scope>NUCLEOTIDE SEQUENCE</scope>
    <source>
        <strain evidence="1">FL966</strain>
    </source>
</reference>
<evidence type="ECO:0000313" key="2">
    <source>
        <dbReference type="Proteomes" id="UP000789759"/>
    </source>
</evidence>
<proteinExistence type="predicted"/>
<dbReference type="AlphaFoldDB" id="A0A9N9NJU8"/>
<accession>A0A9N9NJU8</accession>
<feature type="non-terminal residue" evidence="1">
    <location>
        <position position="57"/>
    </location>
</feature>
<protein>
    <submittedName>
        <fullName evidence="1">8767_t:CDS:1</fullName>
    </submittedName>
</protein>
<feature type="non-terminal residue" evidence="1">
    <location>
        <position position="1"/>
    </location>
</feature>
<name>A0A9N9NJU8_9GLOM</name>
<dbReference type="Proteomes" id="UP000789759">
    <property type="component" value="Unassembled WGS sequence"/>
</dbReference>